<dbReference type="CDD" id="cd03404">
    <property type="entry name" value="SPFH_HflK"/>
    <property type="match status" value="1"/>
</dbReference>
<evidence type="ECO:0000256" key="5">
    <source>
        <dbReference type="ARBA" id="ARBA00023136"/>
    </source>
</evidence>
<protein>
    <recommendedName>
        <fullName evidence="6">Protein HflK</fullName>
    </recommendedName>
</protein>
<evidence type="ECO:0000259" key="8">
    <source>
        <dbReference type="SMART" id="SM00244"/>
    </source>
</evidence>
<evidence type="ECO:0000256" key="2">
    <source>
        <dbReference type="ARBA" id="ARBA00006971"/>
    </source>
</evidence>
<evidence type="ECO:0000256" key="7">
    <source>
        <dbReference type="SAM" id="MobiDB-lite"/>
    </source>
</evidence>
<dbReference type="GO" id="GO:0008233">
    <property type="term" value="F:peptidase activity"/>
    <property type="evidence" value="ECO:0007669"/>
    <property type="project" value="UniProtKB-KW"/>
</dbReference>
<dbReference type="PANTHER" id="PTHR43327:SF2">
    <property type="entry name" value="MODULATOR OF FTSH PROTEASE HFLK"/>
    <property type="match status" value="1"/>
</dbReference>
<evidence type="ECO:0000256" key="1">
    <source>
        <dbReference type="ARBA" id="ARBA00004167"/>
    </source>
</evidence>
<keyword evidence="9" id="KW-0378">Hydrolase</keyword>
<evidence type="ECO:0000313" key="10">
    <source>
        <dbReference type="Proteomes" id="UP000604481"/>
    </source>
</evidence>
<comment type="caution">
    <text evidence="9">The sequence shown here is derived from an EMBL/GenBank/DDBJ whole genome shotgun (WGS) entry which is preliminary data.</text>
</comment>
<keyword evidence="10" id="KW-1185">Reference proteome</keyword>
<dbReference type="InterPro" id="IPR036013">
    <property type="entry name" value="Band_7/SPFH_dom_sf"/>
</dbReference>
<name>A0A8J7KAX4_9NEIS</name>
<comment type="function">
    <text evidence="6">HflC and HflK could encode or regulate a protease.</text>
</comment>
<dbReference type="Pfam" id="PF01145">
    <property type="entry name" value="Band_7"/>
    <property type="match status" value="1"/>
</dbReference>
<accession>A0A8J7KAX4</accession>
<keyword evidence="3 6" id="KW-0812">Transmembrane</keyword>
<keyword evidence="5 6" id="KW-0472">Membrane</keyword>
<comment type="subcellular location">
    <subcellularLocation>
        <location evidence="1">Membrane</location>
        <topology evidence="1">Single-pass membrane protein</topology>
    </subcellularLocation>
</comment>
<dbReference type="InterPro" id="IPR001107">
    <property type="entry name" value="Band_7"/>
</dbReference>
<comment type="subunit">
    <text evidence="6">HflC and HflK may interact to form a multimeric complex.</text>
</comment>
<evidence type="ECO:0000256" key="6">
    <source>
        <dbReference type="RuleBase" id="RU364113"/>
    </source>
</evidence>
<dbReference type="RefSeq" id="WP_194116121.1">
    <property type="nucleotide sequence ID" value="NZ_JADFUA010000005.1"/>
</dbReference>
<sequence length="385" mass="41928">MSQNDPQRGGRKDGPPELDEILRSVSNKVGSLFGGGGNGASQQPGKGFTGIGGLVVGAVAALWVASGLYVVDERENAVLTQFGRYVETVASPGLHWHLPWPIQRSELVNMTEIRSLELGGGSASASNMVLTADQNVIEVKLNVQYTLNSARDYLFNNRFKDGDERDLVNQVAESAIREVIGRNNVDAVWNEGRAKVGEDTKVLMQGLLDRYNAGISIARVNIADVNAPKEVQEAFSDAVKARQDRERLINEGRAYYNDVVPRASGTAGKLLQEAEGYQQQVVSRAEGEADRFSKIAAEYAKSPQVTRDRMYYDTMQQVMQKSTKVIVDQKQGGNLLYLPLDKLMQQTAAPAPAGEVKPAEVVSAKPAETAPQRPASPLRSDRDGR</sequence>
<dbReference type="InterPro" id="IPR050710">
    <property type="entry name" value="Band7/mec-2_domain"/>
</dbReference>
<dbReference type="AlphaFoldDB" id="A0A8J7KAX4"/>
<comment type="similarity">
    <text evidence="2 6">Belongs to the band 7/mec-2 family. HflK subfamily.</text>
</comment>
<dbReference type="GO" id="GO:0006508">
    <property type="term" value="P:proteolysis"/>
    <property type="evidence" value="ECO:0007669"/>
    <property type="project" value="UniProtKB-KW"/>
</dbReference>
<keyword evidence="4 6" id="KW-1133">Transmembrane helix</keyword>
<evidence type="ECO:0000256" key="3">
    <source>
        <dbReference type="ARBA" id="ARBA00022692"/>
    </source>
</evidence>
<dbReference type="SMART" id="SM00244">
    <property type="entry name" value="PHB"/>
    <property type="match status" value="1"/>
</dbReference>
<gene>
    <name evidence="9" type="primary">hflK</name>
    <name evidence="9" type="ORF">INR99_09510</name>
</gene>
<feature type="domain" description="Band 7" evidence="8">
    <location>
        <begin position="66"/>
        <end position="239"/>
    </location>
</feature>
<dbReference type="InterPro" id="IPR020980">
    <property type="entry name" value="Membrane_HflK_N"/>
</dbReference>
<reference evidence="9 10" key="1">
    <citation type="submission" date="2020-10" db="EMBL/GenBank/DDBJ databases">
        <title>The genome sequence of Chitinilyticum litopenaei 4Y14.</title>
        <authorList>
            <person name="Liu Y."/>
        </authorList>
    </citation>
    <scope>NUCLEOTIDE SEQUENCE [LARGE SCALE GENOMIC DNA]</scope>
    <source>
        <strain evidence="9 10">4Y14</strain>
    </source>
</reference>
<dbReference type="NCBIfam" id="TIGR01933">
    <property type="entry name" value="hflK"/>
    <property type="match status" value="1"/>
</dbReference>
<dbReference type="Proteomes" id="UP000604481">
    <property type="component" value="Unassembled WGS sequence"/>
</dbReference>
<dbReference type="EMBL" id="JADFUA010000005">
    <property type="protein sequence ID" value="MBE9609589.1"/>
    <property type="molecule type" value="Genomic_DNA"/>
</dbReference>
<feature type="region of interest" description="Disordered" evidence="7">
    <location>
        <begin position="348"/>
        <end position="385"/>
    </location>
</feature>
<feature type="transmembrane region" description="Helical" evidence="6">
    <location>
        <begin position="51"/>
        <end position="71"/>
    </location>
</feature>
<dbReference type="Pfam" id="PF12221">
    <property type="entry name" value="HflK_N"/>
    <property type="match status" value="1"/>
</dbReference>
<dbReference type="PANTHER" id="PTHR43327">
    <property type="entry name" value="STOMATIN-LIKE PROTEIN 2, MITOCHONDRIAL"/>
    <property type="match status" value="1"/>
</dbReference>
<evidence type="ECO:0000313" key="9">
    <source>
        <dbReference type="EMBL" id="MBE9609589.1"/>
    </source>
</evidence>
<dbReference type="SUPFAM" id="SSF117892">
    <property type="entry name" value="Band 7/SPFH domain"/>
    <property type="match status" value="1"/>
</dbReference>
<dbReference type="GO" id="GO:0016020">
    <property type="term" value="C:membrane"/>
    <property type="evidence" value="ECO:0007669"/>
    <property type="project" value="UniProtKB-SubCell"/>
</dbReference>
<organism evidence="9 10">
    <name type="scientific">Chitinilyticum piscinae</name>
    <dbReference type="NCBI Taxonomy" id="2866724"/>
    <lineage>
        <taxon>Bacteria</taxon>
        <taxon>Pseudomonadati</taxon>
        <taxon>Pseudomonadota</taxon>
        <taxon>Betaproteobacteria</taxon>
        <taxon>Neisseriales</taxon>
        <taxon>Chitinibacteraceae</taxon>
        <taxon>Chitinilyticum</taxon>
    </lineage>
</organism>
<keyword evidence="9" id="KW-0645">Protease</keyword>
<evidence type="ECO:0000256" key="4">
    <source>
        <dbReference type="ARBA" id="ARBA00022989"/>
    </source>
</evidence>
<dbReference type="Gene3D" id="3.30.479.30">
    <property type="entry name" value="Band 7 domain"/>
    <property type="match status" value="1"/>
</dbReference>
<dbReference type="InterPro" id="IPR010201">
    <property type="entry name" value="HflK"/>
</dbReference>
<proteinExistence type="inferred from homology"/>